<keyword evidence="1" id="KW-1185">Reference proteome</keyword>
<reference evidence="1" key="1">
    <citation type="journal article" date="2014" name="Nat. Commun.">
        <title>The tobacco genome sequence and its comparison with those of tomato and potato.</title>
        <authorList>
            <person name="Sierro N."/>
            <person name="Battey J.N."/>
            <person name="Ouadi S."/>
            <person name="Bakaher N."/>
            <person name="Bovet L."/>
            <person name="Willig A."/>
            <person name="Goepfert S."/>
            <person name="Peitsch M.C."/>
            <person name="Ivanov N.V."/>
        </authorList>
    </citation>
    <scope>NUCLEOTIDE SEQUENCE [LARGE SCALE GENOMIC DNA]</scope>
</reference>
<dbReference type="Proteomes" id="UP000790787">
    <property type="component" value="Chromosome 13"/>
</dbReference>
<evidence type="ECO:0000313" key="2">
    <source>
        <dbReference type="RefSeq" id="XP_075085054.1"/>
    </source>
</evidence>
<accession>A0AC58SJ93</accession>
<evidence type="ECO:0000313" key="1">
    <source>
        <dbReference type="Proteomes" id="UP000790787"/>
    </source>
</evidence>
<proteinExistence type="predicted"/>
<organism evidence="1 2">
    <name type="scientific">Nicotiana tabacum</name>
    <name type="common">Common tobacco</name>
    <dbReference type="NCBI Taxonomy" id="4097"/>
    <lineage>
        <taxon>Eukaryota</taxon>
        <taxon>Viridiplantae</taxon>
        <taxon>Streptophyta</taxon>
        <taxon>Embryophyta</taxon>
        <taxon>Tracheophyta</taxon>
        <taxon>Spermatophyta</taxon>
        <taxon>Magnoliopsida</taxon>
        <taxon>eudicotyledons</taxon>
        <taxon>Gunneridae</taxon>
        <taxon>Pentapetalae</taxon>
        <taxon>asterids</taxon>
        <taxon>lamiids</taxon>
        <taxon>Solanales</taxon>
        <taxon>Solanaceae</taxon>
        <taxon>Nicotianoideae</taxon>
        <taxon>Nicotianeae</taxon>
        <taxon>Nicotiana</taxon>
    </lineage>
</organism>
<dbReference type="RefSeq" id="XP_075085054.1">
    <property type="nucleotide sequence ID" value="XM_075228953.1"/>
</dbReference>
<reference evidence="2" key="2">
    <citation type="submission" date="2025-08" db="UniProtKB">
        <authorList>
            <consortium name="RefSeq"/>
        </authorList>
    </citation>
    <scope>IDENTIFICATION</scope>
    <source>
        <tissue evidence="2">Leaf</tissue>
    </source>
</reference>
<name>A0AC58SJ93_TOBAC</name>
<protein>
    <submittedName>
        <fullName evidence="2">Uncharacterized protein LOC142168292</fullName>
    </submittedName>
</protein>
<sequence>MYTRIGGNQHKKFKKNYNVQCDFYKMKRHSKENSFKIVGYPPDFKPKRRENVGNNNATYNDLFTGKVKEIGKEEAGLYLQQMNAERRNFRNFSLSSKELGTSKYESEDVELWHRRFGHMSVIGLQKLLYVNLQTIRDRVNKYTICPCAKQTRLPFPSSSIKSTSPFDLIHMDIWGPYKVATLDGNKYFLAVVDDYSRMTWHFLSFVQTQFNKKVKIIRTDNGTEFVNSVCDTLFKNLGIIHQRTRAYTPQQNGVVERKHKHILEVTRAIRFQAQISIKFWGHNILAAVYLINRMPSYVVYMLPYEKLHNRKPFQGHLRVIICLCFAKTVQEHDKLLPSARMAAHMGYSEIQKVYVLYDLYTHSFFVNRDVTFRGDTFPFTKQKFTTQPLFVDTTPNSRIFIDTSDIIFDVPTRLNESAGTQTPTKALTDFTMENQTSAHISDPQDHIEEETSAQQPIPVMHITENHQNDQLNQQQQPATRKSSRGTQPPIWMKDFVSLNIYQDFEAIKDPKWVEAMIEEIKALEANQTWDVVSLPQALQKFKFKQSQFDHSLFMRRTNEGIVIVLVYVDDNANHKKQFEACGRNKSFIAASLQNEGLGRAKILSWH</sequence>
<gene>
    <name evidence="2" type="primary">LOC142168292</name>
</gene>